<dbReference type="Proteomes" id="UP000295416">
    <property type="component" value="Unassembled WGS sequence"/>
</dbReference>
<comment type="caution">
    <text evidence="7">The sequence shown here is derived from an EMBL/GenBank/DDBJ whole genome shotgun (WGS) entry which is preliminary data.</text>
</comment>
<comment type="subcellular location">
    <subcellularLocation>
        <location evidence="1">Cell membrane</location>
        <topology evidence="1">Multi-pass membrane protein</topology>
    </subcellularLocation>
</comment>
<protein>
    <submittedName>
        <fullName evidence="7">Putative ion transporter superfamily protein YfcC</fullName>
    </submittedName>
</protein>
<feature type="transmembrane region" description="Helical" evidence="6">
    <location>
        <begin position="204"/>
        <end position="226"/>
    </location>
</feature>
<accession>A0A4R2P463</accession>
<evidence type="ECO:0000313" key="8">
    <source>
        <dbReference type="Proteomes" id="UP000295416"/>
    </source>
</evidence>
<evidence type="ECO:0000256" key="2">
    <source>
        <dbReference type="ARBA" id="ARBA00022475"/>
    </source>
</evidence>
<evidence type="ECO:0000256" key="5">
    <source>
        <dbReference type="ARBA" id="ARBA00023136"/>
    </source>
</evidence>
<dbReference type="AlphaFoldDB" id="A0A4R2P463"/>
<keyword evidence="8" id="KW-1185">Reference proteome</keyword>
<dbReference type="EMBL" id="SLXK01000010">
    <property type="protein sequence ID" value="TCP29427.1"/>
    <property type="molecule type" value="Genomic_DNA"/>
</dbReference>
<feature type="transmembrane region" description="Helical" evidence="6">
    <location>
        <begin position="445"/>
        <end position="469"/>
    </location>
</feature>
<dbReference type="PANTHER" id="PTHR43652">
    <property type="entry name" value="BASIC AMINO ACID ANTIPORTER YFCC-RELATED"/>
    <property type="match status" value="1"/>
</dbReference>
<feature type="transmembrane region" description="Helical" evidence="6">
    <location>
        <begin position="87"/>
        <end position="111"/>
    </location>
</feature>
<dbReference type="RefSeq" id="WP_207902936.1">
    <property type="nucleotide sequence ID" value="NZ_SLXK01000010.1"/>
</dbReference>
<proteinExistence type="predicted"/>
<feature type="transmembrane region" description="Helical" evidence="6">
    <location>
        <begin position="123"/>
        <end position="156"/>
    </location>
</feature>
<evidence type="ECO:0000256" key="4">
    <source>
        <dbReference type="ARBA" id="ARBA00022989"/>
    </source>
</evidence>
<keyword evidence="5 6" id="KW-0472">Membrane</keyword>
<feature type="transmembrane region" description="Helical" evidence="6">
    <location>
        <begin position="21"/>
        <end position="39"/>
    </location>
</feature>
<dbReference type="GO" id="GO:0005886">
    <property type="term" value="C:plasma membrane"/>
    <property type="evidence" value="ECO:0007669"/>
    <property type="project" value="UniProtKB-SubCell"/>
</dbReference>
<feature type="transmembrane region" description="Helical" evidence="6">
    <location>
        <begin position="286"/>
        <end position="304"/>
    </location>
</feature>
<keyword evidence="3 6" id="KW-0812">Transmembrane</keyword>
<gene>
    <name evidence="7" type="ORF">EV207_11048</name>
</gene>
<dbReference type="PANTHER" id="PTHR43652:SF2">
    <property type="entry name" value="BASIC AMINO ACID ANTIPORTER YFCC-RELATED"/>
    <property type="match status" value="1"/>
</dbReference>
<evidence type="ECO:0000256" key="1">
    <source>
        <dbReference type="ARBA" id="ARBA00004651"/>
    </source>
</evidence>
<name>A0A4R2P463_9BACL</name>
<feature type="transmembrane region" description="Helical" evidence="6">
    <location>
        <begin position="263"/>
        <end position="280"/>
    </location>
</feature>
<keyword evidence="2" id="KW-1003">Cell membrane</keyword>
<organism evidence="7 8">
    <name type="scientific">Scopulibacillus darangshiensis</name>
    <dbReference type="NCBI Taxonomy" id="442528"/>
    <lineage>
        <taxon>Bacteria</taxon>
        <taxon>Bacillati</taxon>
        <taxon>Bacillota</taxon>
        <taxon>Bacilli</taxon>
        <taxon>Bacillales</taxon>
        <taxon>Sporolactobacillaceae</taxon>
        <taxon>Scopulibacillus</taxon>
    </lineage>
</organism>
<evidence type="ECO:0000256" key="3">
    <source>
        <dbReference type="ARBA" id="ARBA00022692"/>
    </source>
</evidence>
<sequence length="472" mass="50812">MKAETEKPVQRKKLKIGMPDAYVILFIILLLAVASTYLFQAGEFDRKTEDGVTTVVPDSYHTVASRPADFMDLFLSIQGGLVETAQLIFLVLIVGGAFAVVESTGAVDAGIMKAINKTKNKQYVLIIAIAVLFSIGGLLGIIVNAVIAFVPIGIILAKAMKADAIAGIAMIKLGAYVGFNTSFLDPATTGYAQKIAELPLYSGAIFRAITYVIILGVTIAYICLYIRRVKKDPARSIMGDERFAKSDIEVPDQDVPFTTQHKIVLTFFGLTVLFYVFGVFKFDWSLNHMTALFLFIAIGTGILAKMTPNKVVSVFMGGAQKLIYGALVIGFARAIVIILENGKILDTVVHGLAVALEPFSSVTGAIGMFFANSIFALIVSSGSGMAAVLMPILTPLADIMDIPRQVAVQTYKLADGFMNAVTPTSGVLMACLAIGGVSWTKWIKFMFPLVIIWYVISCVTLAIGVWIGWGPN</sequence>
<evidence type="ECO:0000313" key="7">
    <source>
        <dbReference type="EMBL" id="TCP29427.1"/>
    </source>
</evidence>
<evidence type="ECO:0000256" key="6">
    <source>
        <dbReference type="SAM" id="Phobius"/>
    </source>
</evidence>
<feature type="transmembrane region" description="Helical" evidence="6">
    <location>
        <begin position="365"/>
        <end position="396"/>
    </location>
</feature>
<feature type="transmembrane region" description="Helical" evidence="6">
    <location>
        <begin position="417"/>
        <end position="439"/>
    </location>
</feature>
<dbReference type="InterPro" id="IPR051679">
    <property type="entry name" value="DASS-Related_Transporters"/>
</dbReference>
<dbReference type="InterPro" id="IPR018385">
    <property type="entry name" value="C4_dicarb_anaerob_car-like"/>
</dbReference>
<dbReference type="Pfam" id="PF03606">
    <property type="entry name" value="DcuC"/>
    <property type="match status" value="1"/>
</dbReference>
<keyword evidence="4 6" id="KW-1133">Transmembrane helix</keyword>
<reference evidence="7 8" key="1">
    <citation type="submission" date="2019-03" db="EMBL/GenBank/DDBJ databases">
        <title>Genomic Encyclopedia of Type Strains, Phase IV (KMG-IV): sequencing the most valuable type-strain genomes for metagenomic binning, comparative biology and taxonomic classification.</title>
        <authorList>
            <person name="Goeker M."/>
        </authorList>
    </citation>
    <scope>NUCLEOTIDE SEQUENCE [LARGE SCALE GENOMIC DNA]</scope>
    <source>
        <strain evidence="7 8">DSM 19377</strain>
    </source>
</reference>